<evidence type="ECO:0000256" key="5">
    <source>
        <dbReference type="ARBA" id="ARBA00022840"/>
    </source>
</evidence>
<evidence type="ECO:0000313" key="11">
    <source>
        <dbReference type="Proteomes" id="UP000824120"/>
    </source>
</evidence>
<evidence type="ECO:0000313" key="10">
    <source>
        <dbReference type="EMBL" id="KAG5590110.1"/>
    </source>
</evidence>
<keyword evidence="4" id="KW-0276">Fatty acid metabolism</keyword>
<keyword evidence="6" id="KW-0443">Lipid metabolism</keyword>
<dbReference type="EC" id="2.1.3.15" evidence="1"/>
<evidence type="ECO:0000259" key="9">
    <source>
        <dbReference type="PROSITE" id="PS50989"/>
    </source>
</evidence>
<proteinExistence type="predicted"/>
<dbReference type="GO" id="GO:0009317">
    <property type="term" value="C:acetyl-CoA carboxylase complex"/>
    <property type="evidence" value="ECO:0007669"/>
    <property type="project" value="InterPro"/>
</dbReference>
<keyword evidence="7" id="KW-0275">Fatty acid biosynthesis</keyword>
<dbReference type="InterPro" id="IPR001095">
    <property type="entry name" value="Acetyl_CoA_COase_a_su"/>
</dbReference>
<evidence type="ECO:0000256" key="3">
    <source>
        <dbReference type="ARBA" id="ARBA00022741"/>
    </source>
</evidence>
<evidence type="ECO:0000256" key="2">
    <source>
        <dbReference type="ARBA" id="ARBA00022516"/>
    </source>
</evidence>
<keyword evidence="3" id="KW-0547">Nucleotide-binding</keyword>
<keyword evidence="5" id="KW-0067">ATP-binding</keyword>
<dbReference type="GO" id="GO:0005524">
    <property type="term" value="F:ATP binding"/>
    <property type="evidence" value="ECO:0007669"/>
    <property type="project" value="UniProtKB-KW"/>
</dbReference>
<accession>A0A9J5XT27</accession>
<dbReference type="GO" id="GO:0016743">
    <property type="term" value="F:carboxyl- or carbamoyltransferase activity"/>
    <property type="evidence" value="ECO:0007669"/>
    <property type="project" value="InterPro"/>
</dbReference>
<feature type="domain" description="CoA carboxyltransferase C-terminal" evidence="9">
    <location>
        <begin position="1"/>
        <end position="140"/>
    </location>
</feature>
<dbReference type="OrthoDB" id="196847at2759"/>
<evidence type="ECO:0000256" key="1">
    <source>
        <dbReference type="ARBA" id="ARBA00011883"/>
    </source>
</evidence>
<dbReference type="AlphaFoldDB" id="A0A9J5XT27"/>
<dbReference type="EMBL" id="JACXVP010000008">
    <property type="protein sequence ID" value="KAG5590110.1"/>
    <property type="molecule type" value="Genomic_DNA"/>
</dbReference>
<organism evidence="10 11">
    <name type="scientific">Solanum commersonii</name>
    <name type="common">Commerson's wild potato</name>
    <name type="synonym">Commerson's nightshade</name>
    <dbReference type="NCBI Taxonomy" id="4109"/>
    <lineage>
        <taxon>Eukaryota</taxon>
        <taxon>Viridiplantae</taxon>
        <taxon>Streptophyta</taxon>
        <taxon>Embryophyta</taxon>
        <taxon>Tracheophyta</taxon>
        <taxon>Spermatophyta</taxon>
        <taxon>Magnoliopsida</taxon>
        <taxon>eudicotyledons</taxon>
        <taxon>Gunneridae</taxon>
        <taxon>Pentapetalae</taxon>
        <taxon>asterids</taxon>
        <taxon>lamiids</taxon>
        <taxon>Solanales</taxon>
        <taxon>Solanaceae</taxon>
        <taxon>Solanoideae</taxon>
        <taxon>Solaneae</taxon>
        <taxon>Solanum</taxon>
    </lineage>
</organism>
<dbReference type="PANTHER" id="PTHR42853:SF1">
    <property type="entry name" value="ACETYL-COA CARBOXYTRANSFERASE"/>
    <property type="match status" value="1"/>
</dbReference>
<dbReference type="InterPro" id="IPR011763">
    <property type="entry name" value="COA_CT_C"/>
</dbReference>
<protein>
    <recommendedName>
        <fullName evidence="1">acetyl-CoA carboxytransferase</fullName>
        <ecNumber evidence="1">2.1.3.15</ecNumber>
    </recommendedName>
</protein>
<reference evidence="10 11" key="1">
    <citation type="submission" date="2020-09" db="EMBL/GenBank/DDBJ databases">
        <title>De no assembly of potato wild relative species, Solanum commersonii.</title>
        <authorList>
            <person name="Cho K."/>
        </authorList>
    </citation>
    <scope>NUCLEOTIDE SEQUENCE [LARGE SCALE GENOMIC DNA]</scope>
    <source>
        <strain evidence="10">LZ3.2</strain>
        <tissue evidence="10">Leaf</tissue>
    </source>
</reference>
<dbReference type="PROSITE" id="PS50989">
    <property type="entry name" value="COA_CT_CTER"/>
    <property type="match status" value="1"/>
</dbReference>
<gene>
    <name evidence="10" type="ORF">H5410_040624</name>
</gene>
<evidence type="ECO:0000256" key="4">
    <source>
        <dbReference type="ARBA" id="ARBA00022832"/>
    </source>
</evidence>
<dbReference type="PANTHER" id="PTHR42853">
    <property type="entry name" value="ACETYL-COENZYME A CARBOXYLASE CARBOXYL TRANSFERASE SUBUNIT ALPHA"/>
    <property type="match status" value="1"/>
</dbReference>
<evidence type="ECO:0000256" key="6">
    <source>
        <dbReference type="ARBA" id="ARBA00023098"/>
    </source>
</evidence>
<dbReference type="GO" id="GO:0006633">
    <property type="term" value="P:fatty acid biosynthetic process"/>
    <property type="evidence" value="ECO:0007669"/>
    <property type="project" value="UniProtKB-KW"/>
</dbReference>
<dbReference type="Gene3D" id="3.90.226.10">
    <property type="entry name" value="2-enoyl-CoA Hydratase, Chain A, domain 1"/>
    <property type="match status" value="1"/>
</dbReference>
<dbReference type="Pfam" id="PF03255">
    <property type="entry name" value="ACCA"/>
    <property type="match status" value="1"/>
</dbReference>
<dbReference type="InterPro" id="IPR029045">
    <property type="entry name" value="ClpP/crotonase-like_dom_sf"/>
</dbReference>
<comment type="catalytic activity">
    <reaction evidence="8">
        <text>N(6)-carboxybiotinyl-L-lysyl-[protein] + acetyl-CoA = N(6)-biotinyl-L-lysyl-[protein] + malonyl-CoA</text>
        <dbReference type="Rhea" id="RHEA:54728"/>
        <dbReference type="Rhea" id="RHEA-COMP:10505"/>
        <dbReference type="Rhea" id="RHEA-COMP:10506"/>
        <dbReference type="ChEBI" id="CHEBI:57288"/>
        <dbReference type="ChEBI" id="CHEBI:57384"/>
        <dbReference type="ChEBI" id="CHEBI:83144"/>
        <dbReference type="ChEBI" id="CHEBI:83145"/>
        <dbReference type="EC" id="2.1.3.15"/>
    </reaction>
</comment>
<dbReference type="SUPFAM" id="SSF52096">
    <property type="entry name" value="ClpP/crotonase"/>
    <property type="match status" value="1"/>
</dbReference>
<keyword evidence="11" id="KW-1185">Reference proteome</keyword>
<dbReference type="Proteomes" id="UP000824120">
    <property type="component" value="Chromosome 8"/>
</dbReference>
<comment type="caution">
    <text evidence="10">The sequence shown here is derived from an EMBL/GenBank/DDBJ whole genome shotgun (WGS) entry which is preliminary data.</text>
</comment>
<sequence length="140" mass="15770">MLVDYYFSVQCNSRNLNPMLCMKWVELHGDRADYDDTTMVSDIGSIEALQLKKGFENDEICDHHVFPIVTFVDTLVVFADLRSEEIGQGEPIAPNLRAMFELRVPIITIVTNEGGSGKTLVIGCANKWLILENPAFYVAR</sequence>
<keyword evidence="2" id="KW-0444">Lipid biosynthesis</keyword>
<evidence type="ECO:0000256" key="7">
    <source>
        <dbReference type="ARBA" id="ARBA00023160"/>
    </source>
</evidence>
<dbReference type="GO" id="GO:0003989">
    <property type="term" value="F:acetyl-CoA carboxylase activity"/>
    <property type="evidence" value="ECO:0007669"/>
    <property type="project" value="InterPro"/>
</dbReference>
<evidence type="ECO:0000256" key="8">
    <source>
        <dbReference type="ARBA" id="ARBA00049152"/>
    </source>
</evidence>
<name>A0A9J5XT27_SOLCO</name>